<feature type="transmembrane region" description="Helical" evidence="1">
    <location>
        <begin position="20"/>
        <end position="37"/>
    </location>
</feature>
<feature type="transmembrane region" description="Helical" evidence="1">
    <location>
        <begin position="446"/>
        <end position="467"/>
    </location>
</feature>
<comment type="caution">
    <text evidence="2">The sequence shown here is derived from an EMBL/GenBank/DDBJ whole genome shotgun (WGS) entry which is preliminary data.</text>
</comment>
<dbReference type="STRING" id="188932.AY601_4945"/>
<feature type="transmembrane region" description="Helical" evidence="1">
    <location>
        <begin position="196"/>
        <end position="217"/>
    </location>
</feature>
<dbReference type="Pfam" id="PF12040">
    <property type="entry name" value="DUF3526"/>
    <property type="match status" value="1"/>
</dbReference>
<keyword evidence="1" id="KW-0472">Membrane</keyword>
<evidence type="ECO:0000256" key="1">
    <source>
        <dbReference type="SAM" id="Phobius"/>
    </source>
</evidence>
<feature type="transmembrane region" description="Helical" evidence="1">
    <location>
        <begin position="259"/>
        <end position="279"/>
    </location>
</feature>
<organism evidence="2 3">
    <name type="scientific">Pedobacter cryoconitis</name>
    <dbReference type="NCBI Taxonomy" id="188932"/>
    <lineage>
        <taxon>Bacteria</taxon>
        <taxon>Pseudomonadati</taxon>
        <taxon>Bacteroidota</taxon>
        <taxon>Sphingobacteriia</taxon>
        <taxon>Sphingobacteriales</taxon>
        <taxon>Sphingobacteriaceae</taxon>
        <taxon>Pedobacter</taxon>
    </lineage>
</organism>
<dbReference type="EMBL" id="QLLR01000007">
    <property type="protein sequence ID" value="RAJ31927.1"/>
    <property type="molecule type" value="Genomic_DNA"/>
</dbReference>
<name>A0A327T2C7_9SPHI</name>
<dbReference type="AlphaFoldDB" id="A0A327T2C7"/>
<dbReference type="PANTHER" id="PTHR43471">
    <property type="entry name" value="ABC TRANSPORTER PERMEASE"/>
    <property type="match status" value="1"/>
</dbReference>
<dbReference type="RefSeq" id="WP_111633621.1">
    <property type="nucleotide sequence ID" value="NZ_QLLR01000007.1"/>
</dbReference>
<feature type="transmembrane region" description="Helical" evidence="1">
    <location>
        <begin position="229"/>
        <end position="252"/>
    </location>
</feature>
<gene>
    <name evidence="2" type="ORF">LY11_02086</name>
</gene>
<proteinExistence type="predicted"/>
<protein>
    <submittedName>
        <fullName evidence="2">ABC-2 type transport system permease protein</fullName>
    </submittedName>
</protein>
<accession>A0A327T2C7</accession>
<evidence type="ECO:0000313" key="2">
    <source>
        <dbReference type="EMBL" id="RAJ31927.1"/>
    </source>
</evidence>
<keyword evidence="1" id="KW-0812">Transmembrane</keyword>
<dbReference type="Proteomes" id="UP000249754">
    <property type="component" value="Unassembled WGS sequence"/>
</dbReference>
<evidence type="ECO:0000313" key="3">
    <source>
        <dbReference type="Proteomes" id="UP000249754"/>
    </source>
</evidence>
<dbReference type="InterPro" id="IPR021913">
    <property type="entry name" value="DUF3526"/>
</dbReference>
<dbReference type="OrthoDB" id="6016419at2"/>
<dbReference type="PANTHER" id="PTHR43471:SF14">
    <property type="entry name" value="ABC-2 TYPE TRANSPORT SYSTEM PERMEASE PROTEIN"/>
    <property type="match status" value="1"/>
</dbReference>
<keyword evidence="1" id="KW-1133">Transmembrane helix</keyword>
<feature type="transmembrane region" description="Helical" evidence="1">
    <location>
        <begin position="149"/>
        <end position="169"/>
    </location>
</feature>
<reference evidence="2 3" key="1">
    <citation type="submission" date="2018-06" db="EMBL/GenBank/DDBJ databases">
        <title>Genomic Encyclopedia of Archaeal and Bacterial Type Strains, Phase II (KMG-II): from individual species to whole genera.</title>
        <authorList>
            <person name="Goeker M."/>
        </authorList>
    </citation>
    <scope>NUCLEOTIDE SEQUENCE [LARGE SCALE GENOMIC DNA]</scope>
    <source>
        <strain evidence="2 3">DSM 14825</strain>
    </source>
</reference>
<sequence length="490" mass="56288">MQLPILIFRFEWRQFLRQPVQLFLLLFFLLMSLYSLYNGQRFVESQLTGLDTLVNNQQAHVQELISRFHTDTTTAKGKMLARQAGLPQVVEFKAPPIATNPPAGLALMAIGQRDLLPYFDIISSKRDVLTPPNAEIANPEKLASGNFDFSFVLIYLFPLLIIILSYDLFSREAEQQTDRLLAVQSGEIKCILFHKILFRLLFVSLLTNILSFIGLFIHPASTALHLPDVLLWFLVTNSYLLFWFAVCWLMIILRKSSQLNALVLLGIWLLLTLILPAVMNKIAALKHPMPLRTELVSSQRETMVHTWEMPIPGLLQEFYRNNPQYLSLKTDGDTAIYGNKRFVAYYDLLGRRMNKNVQEYTTAAAKHNAWLSQMAWFNPVAQMQALLNSTAKTGLSDYLYYQNQTSIFQNQWVKLMNSYLLSNKKLSLAEVQHLPTFHPAEDQTRALRILISTLSIWLAILFLLLVARQLSLSKKKQVRIIHNSTNCHTK</sequence>